<evidence type="ECO:0000256" key="4">
    <source>
        <dbReference type="ARBA" id="ARBA00012574"/>
    </source>
</evidence>
<dbReference type="EMBL" id="CP021425">
    <property type="protein sequence ID" value="ARU55079.1"/>
    <property type="molecule type" value="Genomic_DNA"/>
</dbReference>
<keyword evidence="8" id="KW-0482">Metalloprotease</keyword>
<dbReference type="PRINTS" id="PR00599">
    <property type="entry name" value="MAPEPTIDASE"/>
</dbReference>
<dbReference type="SMART" id="SM01011">
    <property type="entry name" value="AMP_N"/>
    <property type="match status" value="1"/>
</dbReference>
<dbReference type="InterPro" id="IPR001131">
    <property type="entry name" value="Peptidase_M24B_aminopep-P_CS"/>
</dbReference>
<keyword evidence="9" id="KW-0464">Manganese</keyword>
<organism evidence="14 15">
    <name type="scientific">Oleiphilus messinensis</name>
    <dbReference type="NCBI Taxonomy" id="141451"/>
    <lineage>
        <taxon>Bacteria</taxon>
        <taxon>Pseudomonadati</taxon>
        <taxon>Pseudomonadota</taxon>
        <taxon>Gammaproteobacteria</taxon>
        <taxon>Oceanospirillales</taxon>
        <taxon>Oleiphilaceae</taxon>
        <taxon>Oleiphilus</taxon>
    </lineage>
</organism>
<dbReference type="AlphaFoldDB" id="A0A1Y0I4E9"/>
<reference evidence="14 15" key="1">
    <citation type="submission" date="2017-05" db="EMBL/GenBank/DDBJ databases">
        <title>Genomic insights into alkan degradation activity of Oleiphilus messinensis.</title>
        <authorList>
            <person name="Kozyavkin S.A."/>
            <person name="Slesarev A.I."/>
            <person name="Golyshin P.N."/>
            <person name="Korzhenkov A."/>
            <person name="Golyshina O.N."/>
            <person name="Toshchakov S.V."/>
        </authorList>
    </citation>
    <scope>NUCLEOTIDE SEQUENCE [LARGE SCALE GENOMIC DNA]</scope>
    <source>
        <strain evidence="14 15">ME102</strain>
    </source>
</reference>
<evidence type="ECO:0000256" key="9">
    <source>
        <dbReference type="ARBA" id="ARBA00023211"/>
    </source>
</evidence>
<keyword evidence="15" id="KW-1185">Reference proteome</keyword>
<dbReference type="InterPro" id="IPR000994">
    <property type="entry name" value="Pept_M24"/>
</dbReference>
<evidence type="ECO:0000256" key="6">
    <source>
        <dbReference type="ARBA" id="ARBA00022723"/>
    </source>
</evidence>
<evidence type="ECO:0000313" key="15">
    <source>
        <dbReference type="Proteomes" id="UP000196027"/>
    </source>
</evidence>
<dbReference type="CDD" id="cd01087">
    <property type="entry name" value="Prolidase"/>
    <property type="match status" value="1"/>
</dbReference>
<dbReference type="InterPro" id="IPR007865">
    <property type="entry name" value="Aminopep_P_N"/>
</dbReference>
<dbReference type="Proteomes" id="UP000196027">
    <property type="component" value="Chromosome"/>
</dbReference>
<dbReference type="InterPro" id="IPR001714">
    <property type="entry name" value="Pept_M24_MAP"/>
</dbReference>
<evidence type="ECO:0000256" key="5">
    <source>
        <dbReference type="ARBA" id="ARBA00022670"/>
    </source>
</evidence>
<sequence>MNTLMQEVCARRKALMEQMSDNCIAILPAAPEKSRNRDVHYPFRQDSDFYYLSGFVEPEAVLVLIPGREHGESILFCKERNPEKEMWDGKIVGPDGATEEYGFDDAFPIGDIDEILPGMIEGKTKVYYSMGLDANFDKRVMEWINIIRSKVRSGAHPPGEFVALEHYLHDMRLFKSDFEIECMAKAAKISAEAHSRAMQLCRPGMWEYQLEAEITHCFMNQGSRSAAYPSIVGGGVNACILHYIDNTAQLKSGDLVLIDAGCELEYYASDITRTFPVGGTFSGAQRAIYQIVLDAQLQAIAQIKPGAHWNQPHEEAVRVIAQGLLDLGLLSGDLDEVLEKETYKKYYMHRTGHWLGMDVHDVGDYKVGGEWRVLEPGMVMTVEPGIYIASDDESVDPKWRGIGIRIEDDVVVTNTGHCVLTDTVPKSIEDIETLMAESE</sequence>
<proteinExistence type="inferred from homology"/>
<feature type="domain" description="Aminopeptidase P N-terminal" evidence="13">
    <location>
        <begin position="3"/>
        <end position="137"/>
    </location>
</feature>
<dbReference type="Gene3D" id="3.90.230.10">
    <property type="entry name" value="Creatinase/methionine aminopeptidase superfamily"/>
    <property type="match status" value="1"/>
</dbReference>
<evidence type="ECO:0000256" key="2">
    <source>
        <dbReference type="ARBA" id="ARBA00001936"/>
    </source>
</evidence>
<evidence type="ECO:0000256" key="3">
    <source>
        <dbReference type="ARBA" id="ARBA00008766"/>
    </source>
</evidence>
<name>A0A1Y0I4E9_9GAMM</name>
<dbReference type="Pfam" id="PF05195">
    <property type="entry name" value="AMP_N"/>
    <property type="match status" value="1"/>
</dbReference>
<evidence type="ECO:0000256" key="10">
    <source>
        <dbReference type="ARBA" id="ARBA00069363"/>
    </source>
</evidence>
<protein>
    <recommendedName>
        <fullName evidence="10">Xaa-Pro aminopeptidase</fullName>
        <ecNumber evidence="4">3.4.11.9</ecNumber>
    </recommendedName>
    <alternativeName>
        <fullName evidence="11">Aminopeptidase P II</fullName>
    </alternativeName>
    <alternativeName>
        <fullName evidence="12">X-Pro aminopeptidase</fullName>
    </alternativeName>
</protein>
<dbReference type="KEGG" id="ome:OLMES_0993"/>
<dbReference type="PROSITE" id="PS00491">
    <property type="entry name" value="PROLINE_PEPTIDASE"/>
    <property type="match status" value="1"/>
</dbReference>
<dbReference type="Gene3D" id="3.40.350.10">
    <property type="entry name" value="Creatinase/prolidase N-terminal domain"/>
    <property type="match status" value="1"/>
</dbReference>
<accession>A0A1Y0I4E9</accession>
<comment type="similarity">
    <text evidence="3">Belongs to the peptidase M24B family.</text>
</comment>
<keyword evidence="7" id="KW-0378">Hydrolase</keyword>
<dbReference type="InterPro" id="IPR052433">
    <property type="entry name" value="X-Pro_dipept-like"/>
</dbReference>
<evidence type="ECO:0000256" key="12">
    <source>
        <dbReference type="ARBA" id="ARBA00081411"/>
    </source>
</evidence>
<dbReference type="GO" id="GO:0030145">
    <property type="term" value="F:manganese ion binding"/>
    <property type="evidence" value="ECO:0007669"/>
    <property type="project" value="InterPro"/>
</dbReference>
<evidence type="ECO:0000256" key="7">
    <source>
        <dbReference type="ARBA" id="ARBA00022801"/>
    </source>
</evidence>
<dbReference type="GO" id="GO:0006508">
    <property type="term" value="P:proteolysis"/>
    <property type="evidence" value="ECO:0007669"/>
    <property type="project" value="UniProtKB-KW"/>
</dbReference>
<keyword evidence="6" id="KW-0479">Metal-binding</keyword>
<dbReference type="GO" id="GO:0070006">
    <property type="term" value="F:metalloaminopeptidase activity"/>
    <property type="evidence" value="ECO:0007669"/>
    <property type="project" value="InterPro"/>
</dbReference>
<dbReference type="OrthoDB" id="9806388at2"/>
<dbReference type="InterPro" id="IPR029149">
    <property type="entry name" value="Creatin/AminoP/Spt16_N"/>
</dbReference>
<dbReference type="SUPFAM" id="SSF53092">
    <property type="entry name" value="Creatinase/prolidase N-terminal domain"/>
    <property type="match status" value="1"/>
</dbReference>
<evidence type="ECO:0000256" key="8">
    <source>
        <dbReference type="ARBA" id="ARBA00023049"/>
    </source>
</evidence>
<dbReference type="NCBIfam" id="NF008131">
    <property type="entry name" value="PRK10879.1"/>
    <property type="match status" value="1"/>
</dbReference>
<dbReference type="SUPFAM" id="SSF55920">
    <property type="entry name" value="Creatinase/aminopeptidase"/>
    <property type="match status" value="1"/>
</dbReference>
<gene>
    <name evidence="14" type="ORF">OLMES_0993</name>
</gene>
<dbReference type="InterPro" id="IPR036005">
    <property type="entry name" value="Creatinase/aminopeptidase-like"/>
</dbReference>
<dbReference type="PANTHER" id="PTHR43226:SF4">
    <property type="entry name" value="XAA-PRO AMINOPEPTIDASE 3"/>
    <property type="match status" value="1"/>
</dbReference>
<comment type="catalytic activity">
    <reaction evidence="1">
        <text>Release of any N-terminal amino acid, including proline, that is linked to proline, even from a dipeptide or tripeptide.</text>
        <dbReference type="EC" id="3.4.11.9"/>
    </reaction>
</comment>
<dbReference type="Pfam" id="PF00557">
    <property type="entry name" value="Peptidase_M24"/>
    <property type="match status" value="1"/>
</dbReference>
<dbReference type="PANTHER" id="PTHR43226">
    <property type="entry name" value="XAA-PRO AMINOPEPTIDASE 3"/>
    <property type="match status" value="1"/>
</dbReference>
<evidence type="ECO:0000313" key="14">
    <source>
        <dbReference type="EMBL" id="ARU55079.1"/>
    </source>
</evidence>
<evidence type="ECO:0000259" key="13">
    <source>
        <dbReference type="SMART" id="SM01011"/>
    </source>
</evidence>
<evidence type="ECO:0000256" key="11">
    <source>
        <dbReference type="ARBA" id="ARBA00075356"/>
    </source>
</evidence>
<comment type="cofactor">
    <cofactor evidence="2">
        <name>Mn(2+)</name>
        <dbReference type="ChEBI" id="CHEBI:29035"/>
    </cofactor>
</comment>
<keyword evidence="5" id="KW-0645">Protease</keyword>
<dbReference type="FunFam" id="3.90.230.10:FF:000002">
    <property type="entry name" value="Xaa-Pro aminopeptidase 3"/>
    <property type="match status" value="1"/>
</dbReference>
<dbReference type="RefSeq" id="WP_087460219.1">
    <property type="nucleotide sequence ID" value="NZ_CP021425.1"/>
</dbReference>
<dbReference type="EC" id="3.4.11.9" evidence="4"/>
<dbReference type="GO" id="GO:0005829">
    <property type="term" value="C:cytosol"/>
    <property type="evidence" value="ECO:0007669"/>
    <property type="project" value="TreeGrafter"/>
</dbReference>
<evidence type="ECO:0000256" key="1">
    <source>
        <dbReference type="ARBA" id="ARBA00001424"/>
    </source>
</evidence>